<evidence type="ECO:0000256" key="1">
    <source>
        <dbReference type="ARBA" id="ARBA00000085"/>
    </source>
</evidence>
<feature type="domain" description="Signal transduction histidine kinase HWE region" evidence="8">
    <location>
        <begin position="35"/>
        <end position="76"/>
    </location>
</feature>
<dbReference type="EMBL" id="QQBB01000006">
    <property type="protein sequence ID" value="RDI57801.1"/>
    <property type="molecule type" value="Genomic_DNA"/>
</dbReference>
<proteinExistence type="predicted"/>
<dbReference type="Proteomes" id="UP000254925">
    <property type="component" value="Unassembled WGS sequence"/>
</dbReference>
<dbReference type="AlphaFoldDB" id="A0A370HHW9"/>
<keyword evidence="7" id="KW-0067">ATP-binding</keyword>
<dbReference type="InterPro" id="IPR011102">
    <property type="entry name" value="Sig_transdc_His_kinase_HWE"/>
</dbReference>
<protein>
    <recommendedName>
        <fullName evidence="2">histidine kinase</fullName>
        <ecNumber evidence="2">2.7.13.3</ecNumber>
    </recommendedName>
</protein>
<accession>A0A370HHW9</accession>
<sequence length="76" mass="8024">MKLTTRAAGFTATACCPCVAWRTRLGVSSARQSFRNGVDTAFEARLVALSTTHNLLTRAPREGAELTEIAATAASP</sequence>
<evidence type="ECO:0000256" key="5">
    <source>
        <dbReference type="ARBA" id="ARBA00022741"/>
    </source>
</evidence>
<organism evidence="9 10">
    <name type="scientific">Microvirga subterranea</name>
    <dbReference type="NCBI Taxonomy" id="186651"/>
    <lineage>
        <taxon>Bacteria</taxon>
        <taxon>Pseudomonadati</taxon>
        <taxon>Pseudomonadota</taxon>
        <taxon>Alphaproteobacteria</taxon>
        <taxon>Hyphomicrobiales</taxon>
        <taxon>Methylobacteriaceae</taxon>
        <taxon>Microvirga</taxon>
    </lineage>
</organism>
<dbReference type="EC" id="2.7.13.3" evidence="2"/>
<evidence type="ECO:0000313" key="9">
    <source>
        <dbReference type="EMBL" id="RDI57801.1"/>
    </source>
</evidence>
<dbReference type="Pfam" id="PF07536">
    <property type="entry name" value="HWE_HK"/>
    <property type="match status" value="1"/>
</dbReference>
<evidence type="ECO:0000256" key="4">
    <source>
        <dbReference type="ARBA" id="ARBA00022679"/>
    </source>
</evidence>
<dbReference type="GO" id="GO:0004673">
    <property type="term" value="F:protein histidine kinase activity"/>
    <property type="evidence" value="ECO:0007669"/>
    <property type="project" value="UniProtKB-EC"/>
</dbReference>
<keyword evidence="4" id="KW-0808">Transferase</keyword>
<keyword evidence="10" id="KW-1185">Reference proteome</keyword>
<evidence type="ECO:0000256" key="2">
    <source>
        <dbReference type="ARBA" id="ARBA00012438"/>
    </source>
</evidence>
<evidence type="ECO:0000313" key="10">
    <source>
        <dbReference type="Proteomes" id="UP000254925"/>
    </source>
</evidence>
<comment type="catalytic activity">
    <reaction evidence="1">
        <text>ATP + protein L-histidine = ADP + protein N-phospho-L-histidine.</text>
        <dbReference type="EC" id="2.7.13.3"/>
    </reaction>
</comment>
<evidence type="ECO:0000256" key="7">
    <source>
        <dbReference type="ARBA" id="ARBA00022840"/>
    </source>
</evidence>
<reference evidence="9 10" key="1">
    <citation type="submission" date="2018-07" db="EMBL/GenBank/DDBJ databases">
        <title>Genomic Encyclopedia of Type Strains, Phase IV (KMG-IV): sequencing the most valuable type-strain genomes for metagenomic binning, comparative biology and taxonomic classification.</title>
        <authorList>
            <person name="Goeker M."/>
        </authorList>
    </citation>
    <scope>NUCLEOTIDE SEQUENCE [LARGE SCALE GENOMIC DNA]</scope>
    <source>
        <strain evidence="9 10">DSM 14364</strain>
    </source>
</reference>
<evidence type="ECO:0000256" key="6">
    <source>
        <dbReference type="ARBA" id="ARBA00022777"/>
    </source>
</evidence>
<keyword evidence="5" id="KW-0547">Nucleotide-binding</keyword>
<name>A0A370HHW9_9HYPH</name>
<evidence type="ECO:0000256" key="3">
    <source>
        <dbReference type="ARBA" id="ARBA00022553"/>
    </source>
</evidence>
<comment type="caution">
    <text evidence="9">The sequence shown here is derived from an EMBL/GenBank/DDBJ whole genome shotgun (WGS) entry which is preliminary data.</text>
</comment>
<keyword evidence="6 9" id="KW-0418">Kinase</keyword>
<dbReference type="GO" id="GO:0005524">
    <property type="term" value="F:ATP binding"/>
    <property type="evidence" value="ECO:0007669"/>
    <property type="project" value="UniProtKB-KW"/>
</dbReference>
<evidence type="ECO:0000259" key="8">
    <source>
        <dbReference type="Pfam" id="PF07536"/>
    </source>
</evidence>
<gene>
    <name evidence="9" type="ORF">DES45_106113</name>
</gene>
<dbReference type="RefSeq" id="WP_114771038.1">
    <property type="nucleotide sequence ID" value="NZ_QQBB01000006.1"/>
</dbReference>
<keyword evidence="3" id="KW-0597">Phosphoprotein</keyword>